<keyword evidence="5" id="KW-0539">Nucleus</keyword>
<evidence type="ECO:0000256" key="6">
    <source>
        <dbReference type="SAM" id="MobiDB-lite"/>
    </source>
</evidence>
<evidence type="ECO:0000313" key="7">
    <source>
        <dbReference type="EMBL" id="KAF0735991.1"/>
    </source>
</evidence>
<feature type="compositionally biased region" description="Acidic residues" evidence="6">
    <location>
        <begin position="1435"/>
        <end position="1446"/>
    </location>
</feature>
<dbReference type="PANTHER" id="PTHR13129">
    <property type="entry name" value="VPRBP PROTEIN-RELATED"/>
    <property type="match status" value="1"/>
</dbReference>
<name>A0A6G0X807_9STRA</name>
<dbReference type="InterPro" id="IPR006594">
    <property type="entry name" value="LisH"/>
</dbReference>
<feature type="region of interest" description="Disordered" evidence="6">
    <location>
        <begin position="840"/>
        <end position="876"/>
    </location>
</feature>
<dbReference type="SMART" id="SM00667">
    <property type="entry name" value="LisH"/>
    <property type="match status" value="1"/>
</dbReference>
<gene>
    <name evidence="7" type="ORF">Ae201684_007584</name>
</gene>
<evidence type="ECO:0000256" key="4">
    <source>
        <dbReference type="ARBA" id="ARBA00022786"/>
    </source>
</evidence>
<dbReference type="InterPro" id="IPR011047">
    <property type="entry name" value="Quinoprotein_ADH-like_sf"/>
</dbReference>
<dbReference type="GO" id="GO:0080008">
    <property type="term" value="C:Cul4-RING E3 ubiquitin ligase complex"/>
    <property type="evidence" value="ECO:0007669"/>
    <property type="project" value="TreeGrafter"/>
</dbReference>
<comment type="similarity">
    <text evidence="3">Belongs to the VPRBP/DCAF1 family.</text>
</comment>
<comment type="subcellular location">
    <subcellularLocation>
        <location evidence="1">Nucleus</location>
    </subcellularLocation>
</comment>
<dbReference type="SUPFAM" id="SSF50998">
    <property type="entry name" value="Quinoprotein alcohol dehydrogenase-like"/>
    <property type="match status" value="1"/>
</dbReference>
<feature type="compositionally biased region" description="Low complexity" evidence="6">
    <location>
        <begin position="840"/>
        <end position="850"/>
    </location>
</feature>
<feature type="compositionally biased region" description="Acidic residues" evidence="6">
    <location>
        <begin position="1371"/>
        <end position="1397"/>
    </location>
</feature>
<proteinExistence type="inferred from homology"/>
<feature type="compositionally biased region" description="Basic and acidic residues" evidence="6">
    <location>
        <begin position="864"/>
        <end position="876"/>
    </location>
</feature>
<dbReference type="GO" id="GO:0016567">
    <property type="term" value="P:protein ubiquitination"/>
    <property type="evidence" value="ECO:0007669"/>
    <property type="project" value="UniProtKB-UniPathway"/>
</dbReference>
<dbReference type="VEuPathDB" id="FungiDB:AeMF1_001125"/>
<dbReference type="PROSITE" id="PS50896">
    <property type="entry name" value="LISH"/>
    <property type="match status" value="1"/>
</dbReference>
<feature type="compositionally biased region" description="Basic and acidic residues" evidence="6">
    <location>
        <begin position="253"/>
        <end position="271"/>
    </location>
</feature>
<evidence type="ECO:0000256" key="5">
    <source>
        <dbReference type="ARBA" id="ARBA00023242"/>
    </source>
</evidence>
<dbReference type="Pfam" id="PF08513">
    <property type="entry name" value="LisH"/>
    <property type="match status" value="1"/>
</dbReference>
<accession>A0A6G0X807</accession>
<feature type="region of interest" description="Disordered" evidence="6">
    <location>
        <begin position="238"/>
        <end position="285"/>
    </location>
</feature>
<sequence>MDDDMESGLPLESTVPREDITENMDNVNTLEVRVFEVVTDLVADSNQHFNNGVVVDEQDTIRNMNWLSETLEQAETYFRQSPAASKRDGHLIGHLLRILDDFEDFYSMLERKLQPESAERANNEAMNAAVCRLLLATAPTNVRFIIRILYEEDVLDRVTGWANCEQSTTVSAMQLQCYASGLLSVGLRDRSIADIVVNHETFPINILKRARYYANVLESERTAATDYMLDIQKRNVNSKHKRQLATPGRKRKLSIEKEPPASRPSEEKQEAEIANQEGSDDANQPDLGVRLSKLLEGSEDFVSTLHEHEPRQLVLLDLLYTLDCVGLMGEYLELLAPALKEDIVGTSITFLHTNHVSVWSATLKLVSHFLAHKKFAFSFLEVGGLELVLKAHTTPKFSLLHRSLSMCLHGFASSSVVTELILSRETNRHAVLSLAFALLSSPHDRARQNAVVFFGLVVPFRSALEYFEAHDGIYTLFNLIRAGNSPKSAIQRQLAHDACLCLRQYVRVHFGLMAQGLRRKMDVDNKRPPKISPWKPVDIDDKAHEQHIALFEKHKPPPKESKWQSQFSHLRGPLVLLEVLNVFHSHAVDDQMNETTSYRLWLVERALFCLQVLRMLTLSYPPIALEICHTTLQESQRTGLTILLDCAMTNHPRDGDIVKGALQVFCNCVTFEKKPKEENKNMRAILKLAREKNAIKVCLQLLRYKRSLQQADSIRLLATQALLGLSKDRHMCQILEQMHIGQLLSDLIRNEPVLEENAEIHAKFRECALDLISHVTHRAPSAAIHEATDPTVRKIEKANIVAATRITYNPNELLLMIHDHLKANGLNQAAEALEKEAALNVPSTATLSPTKPKKTKSVGDSEEPAAKRQKTGDKPKLLSYRQRRQLMQNIWKQPSYFQKPQNESLLLSPKKTTSITKKPSKTTWLDTIVRQHLREQHRLCSQPVSVVPPFALSTSKPHRCPDVAPPPMYANVCNRLVARGIVGNSSDMHITRFVSSRHRPFRVVGHLDSQGGLTATRFMTSLDRHILLGTDHGEVVQVNMDSDEVVQLWSCHPNAGAISDVTTNELTRMAFSRSKPLLLTGTTRMTPYTETKVGLWDMGSMEDPKWSLTSMRSPRFNFNGDLVVAMASEGIGASETDSIRGTAIYDVETGTMISQLQDQSRNDGGNNYGDNSNCTFSPCDSTLLSDGLLWDVRSSKLLHKFDKLSNFGHGYYNPSGNEVIINSAVWDLRTFKLLRIIPALESCKIQFSSTRPVMYVYSPFEPMVSDAPRKLPKQRTWFRVLDTRDYKDISTVDIERPIYDMSLNAQETVLSIVEGRYLDSVYGQDSPVCRLYEVGRDKPNECDSDLEDTVEESDSMDDEDGFGESNSSVGEESESGSYDTEDEFDTDTDYDEEEAGDSESGSPISVQWALPDQLGPLVVEGDLPEQGFLTLHGEYDEDEDDDDDDE</sequence>
<keyword evidence="8" id="KW-1185">Reference proteome</keyword>
<feature type="compositionally biased region" description="Basic residues" evidence="6">
    <location>
        <begin position="238"/>
        <end position="252"/>
    </location>
</feature>
<keyword evidence="4" id="KW-0833">Ubl conjugation pathway</keyword>
<dbReference type="Gene3D" id="2.130.10.10">
    <property type="entry name" value="YVTN repeat-like/Quinoprotein amine dehydrogenase"/>
    <property type="match status" value="1"/>
</dbReference>
<dbReference type="EMBL" id="VJMJ01000090">
    <property type="protein sequence ID" value="KAF0735991.1"/>
    <property type="molecule type" value="Genomic_DNA"/>
</dbReference>
<organism evidence="7 8">
    <name type="scientific">Aphanomyces euteiches</name>
    <dbReference type="NCBI Taxonomy" id="100861"/>
    <lineage>
        <taxon>Eukaryota</taxon>
        <taxon>Sar</taxon>
        <taxon>Stramenopiles</taxon>
        <taxon>Oomycota</taxon>
        <taxon>Saprolegniomycetes</taxon>
        <taxon>Saprolegniales</taxon>
        <taxon>Verrucalvaceae</taxon>
        <taxon>Aphanomyces</taxon>
    </lineage>
</organism>
<comment type="pathway">
    <text evidence="2">Protein modification; protein ubiquitination.</text>
</comment>
<feature type="compositionally biased region" description="Acidic residues" evidence="6">
    <location>
        <begin position="1342"/>
        <end position="1362"/>
    </location>
</feature>
<dbReference type="PANTHER" id="PTHR13129:SF4">
    <property type="entry name" value="DDB1- AND CUL4-ASSOCIATED FACTOR 1"/>
    <property type="match status" value="1"/>
</dbReference>
<evidence type="ECO:0000256" key="1">
    <source>
        <dbReference type="ARBA" id="ARBA00004123"/>
    </source>
</evidence>
<dbReference type="Proteomes" id="UP000481153">
    <property type="component" value="Unassembled WGS sequence"/>
</dbReference>
<dbReference type="InterPro" id="IPR015943">
    <property type="entry name" value="WD40/YVTN_repeat-like_dom_sf"/>
</dbReference>
<feature type="region of interest" description="Disordered" evidence="6">
    <location>
        <begin position="1336"/>
        <end position="1446"/>
    </location>
</feature>
<dbReference type="GO" id="GO:0005634">
    <property type="term" value="C:nucleus"/>
    <property type="evidence" value="ECO:0007669"/>
    <property type="project" value="UniProtKB-SubCell"/>
</dbReference>
<dbReference type="UniPathway" id="UPA00143"/>
<dbReference type="InterPro" id="IPR016024">
    <property type="entry name" value="ARM-type_fold"/>
</dbReference>
<dbReference type="InterPro" id="IPR033270">
    <property type="entry name" value="VPRBP/DCAF1"/>
</dbReference>
<dbReference type="SUPFAM" id="SSF48371">
    <property type="entry name" value="ARM repeat"/>
    <property type="match status" value="1"/>
</dbReference>
<evidence type="ECO:0000313" key="8">
    <source>
        <dbReference type="Proteomes" id="UP000481153"/>
    </source>
</evidence>
<evidence type="ECO:0000256" key="3">
    <source>
        <dbReference type="ARBA" id="ARBA00008845"/>
    </source>
</evidence>
<evidence type="ECO:0000256" key="2">
    <source>
        <dbReference type="ARBA" id="ARBA00004906"/>
    </source>
</evidence>
<reference evidence="7 8" key="1">
    <citation type="submission" date="2019-07" db="EMBL/GenBank/DDBJ databases">
        <title>Genomics analysis of Aphanomyces spp. identifies a new class of oomycete effector associated with host adaptation.</title>
        <authorList>
            <person name="Gaulin E."/>
        </authorList>
    </citation>
    <scope>NUCLEOTIDE SEQUENCE [LARGE SCALE GENOMIC DNA]</scope>
    <source>
        <strain evidence="7 8">ATCC 201684</strain>
    </source>
</reference>
<comment type="caution">
    <text evidence="7">The sequence shown here is derived from an EMBL/GenBank/DDBJ whole genome shotgun (WGS) entry which is preliminary data.</text>
</comment>
<protein>
    <submittedName>
        <fullName evidence="7">Uncharacterized protein</fullName>
    </submittedName>
</protein>